<evidence type="ECO:0000256" key="1">
    <source>
        <dbReference type="ARBA" id="ARBA00004613"/>
    </source>
</evidence>
<keyword evidence="3" id="KW-0964">Secreted</keyword>
<dbReference type="EMBL" id="MF066910">
    <property type="protein sequence ID" value="AVW85486.1"/>
    <property type="molecule type" value="mRNA"/>
</dbReference>
<comment type="similarity">
    <text evidence="2 4">Belongs to the NPY family.</text>
</comment>
<dbReference type="InterPro" id="IPR020392">
    <property type="entry name" value="Pancreatic_hormone-like_CS"/>
</dbReference>
<evidence type="ECO:0000256" key="3">
    <source>
        <dbReference type="ARBA" id="ARBA00022525"/>
    </source>
</evidence>
<accession>A0A2R4LUY9</accession>
<feature type="chain" id="PRO_5036047864" evidence="5">
    <location>
        <begin position="22"/>
        <end position="81"/>
    </location>
</feature>
<keyword evidence="5" id="KW-0732">Signal</keyword>
<comment type="subcellular location">
    <subcellularLocation>
        <location evidence="1">Secreted</location>
    </subcellularLocation>
</comment>
<keyword evidence="6" id="KW-0527">Neuropeptide</keyword>
<dbReference type="PROSITE" id="PS50276">
    <property type="entry name" value="PANCREATIC_HORMONE_2"/>
    <property type="match status" value="1"/>
</dbReference>
<dbReference type="CDD" id="cd00126">
    <property type="entry name" value="PAH"/>
    <property type="match status" value="1"/>
</dbReference>
<organism evidence="6">
    <name type="scientific">Haliotis discus hannai</name>
    <name type="common">Japanese abalone</name>
    <dbReference type="NCBI Taxonomy" id="42344"/>
    <lineage>
        <taxon>Eukaryota</taxon>
        <taxon>Metazoa</taxon>
        <taxon>Spiralia</taxon>
        <taxon>Lophotrochozoa</taxon>
        <taxon>Mollusca</taxon>
        <taxon>Gastropoda</taxon>
        <taxon>Vetigastropoda</taxon>
        <taxon>Lepetellida</taxon>
        <taxon>Haliotoidea</taxon>
        <taxon>Haliotidae</taxon>
        <taxon>Haliotis</taxon>
    </lineage>
</organism>
<name>A0A2R4LUY9_HALDH</name>
<dbReference type="SMART" id="SM00309">
    <property type="entry name" value="PAH"/>
    <property type="match status" value="1"/>
</dbReference>
<reference evidence="6" key="1">
    <citation type="submission" date="2017-05" db="EMBL/GenBank/DDBJ databases">
        <title>Growth factors of the ganglion tissue from Haliotis discus hannai.</title>
        <authorList>
            <person name="Lim H.K."/>
            <person name="Kim J.-M."/>
            <person name="Kim G.-D."/>
            <person name="Lee J.K."/>
            <person name="Jeong T.H."/>
        </authorList>
    </citation>
    <scope>NUCLEOTIDE SEQUENCE</scope>
    <source>
        <tissue evidence="6">Ganglion</tissue>
    </source>
</reference>
<dbReference type="GO" id="GO:0005576">
    <property type="term" value="C:extracellular region"/>
    <property type="evidence" value="ECO:0007669"/>
    <property type="project" value="UniProtKB-SubCell"/>
</dbReference>
<proteinExistence type="evidence at transcript level"/>
<dbReference type="InterPro" id="IPR001955">
    <property type="entry name" value="Pancreatic_hormone-like"/>
</dbReference>
<feature type="signal peptide" evidence="5">
    <location>
        <begin position="1"/>
        <end position="21"/>
    </location>
</feature>
<sequence length="81" mass="9176">MQKLVIAVLLVFSLVVMEVTCQDAMLAPPDRPSEFRSPDQLRQYLKALNEYYAIVGRPRFGRSVNKRSVNDAVFGEATKTE</sequence>
<dbReference type="PROSITE" id="PS00265">
    <property type="entry name" value="PANCREATIC_HORMONE_1"/>
    <property type="match status" value="1"/>
</dbReference>
<evidence type="ECO:0000256" key="5">
    <source>
        <dbReference type="SAM" id="SignalP"/>
    </source>
</evidence>
<protein>
    <submittedName>
        <fullName evidence="6">Neuropeptide F</fullName>
    </submittedName>
    <submittedName>
        <fullName evidence="7">Neuropetide F isoform A</fullName>
    </submittedName>
    <submittedName>
        <fullName evidence="8">Neuropetide F isoform B</fullName>
    </submittedName>
</protein>
<evidence type="ECO:0000313" key="8">
    <source>
        <dbReference type="EMBL" id="UPH84405.1"/>
    </source>
</evidence>
<reference evidence="7" key="2">
    <citation type="submission" date="2021-04" db="EMBL/GenBank/DDBJ databases">
        <authorList>
            <person name="Sohn Y.C."/>
            <person name="Kim K.S."/>
        </authorList>
    </citation>
    <scope>NUCLEOTIDE SEQUENCE</scope>
</reference>
<evidence type="ECO:0000313" key="7">
    <source>
        <dbReference type="EMBL" id="UPH84404.1"/>
    </source>
</evidence>
<evidence type="ECO:0000256" key="4">
    <source>
        <dbReference type="RuleBase" id="RU000656"/>
    </source>
</evidence>
<evidence type="ECO:0000313" key="6">
    <source>
        <dbReference type="EMBL" id="AVW85486.1"/>
    </source>
</evidence>
<dbReference type="AlphaFoldDB" id="A0A2R4LUY9"/>
<dbReference type="GO" id="GO:0005179">
    <property type="term" value="F:hormone activity"/>
    <property type="evidence" value="ECO:0007669"/>
    <property type="project" value="InterPro"/>
</dbReference>
<dbReference type="GO" id="GO:0007218">
    <property type="term" value="P:neuropeptide signaling pathway"/>
    <property type="evidence" value="ECO:0007669"/>
    <property type="project" value="UniProtKB-KW"/>
</dbReference>
<dbReference type="Pfam" id="PF00159">
    <property type="entry name" value="Hormone_3"/>
    <property type="match status" value="1"/>
</dbReference>
<evidence type="ECO:0000256" key="2">
    <source>
        <dbReference type="ARBA" id="ARBA00010022"/>
    </source>
</evidence>
<dbReference type="EMBL" id="MZ027150">
    <property type="protein sequence ID" value="UPH84404.1"/>
    <property type="molecule type" value="mRNA"/>
</dbReference>
<dbReference type="EMBL" id="MZ027151">
    <property type="protein sequence ID" value="UPH84405.1"/>
    <property type="molecule type" value="mRNA"/>
</dbReference>